<feature type="transmembrane region" description="Helical" evidence="3">
    <location>
        <begin position="7"/>
        <end position="24"/>
    </location>
</feature>
<dbReference type="InterPro" id="IPR028081">
    <property type="entry name" value="Leu-bd"/>
</dbReference>
<keyword evidence="2" id="KW-0732">Signal</keyword>
<protein>
    <recommendedName>
        <fullName evidence="4">Leucine-binding protein domain-containing protein</fullName>
    </recommendedName>
</protein>
<dbReference type="Pfam" id="PF13458">
    <property type="entry name" value="Peripla_BP_6"/>
    <property type="match status" value="1"/>
</dbReference>
<reference evidence="5 6" key="1">
    <citation type="submission" date="2017-10" db="EMBL/GenBank/DDBJ databases">
        <title>Genomics of the genus Arcobacter.</title>
        <authorList>
            <person name="Perez-Cataluna A."/>
            <person name="Figueras M.J."/>
        </authorList>
    </citation>
    <scope>NUCLEOTIDE SEQUENCE [LARGE SCALE GENOMIC DNA]</scope>
    <source>
        <strain evidence="5 6">F26</strain>
    </source>
</reference>
<dbReference type="InterPro" id="IPR028082">
    <property type="entry name" value="Peripla_BP_I"/>
</dbReference>
<evidence type="ECO:0000313" key="5">
    <source>
        <dbReference type="EMBL" id="RXJ84131.1"/>
    </source>
</evidence>
<dbReference type="AlphaFoldDB" id="A0A4Q0ZGM8"/>
<dbReference type="PANTHER" id="PTHR30483:SF6">
    <property type="entry name" value="PERIPLASMIC BINDING PROTEIN OF ABC TRANSPORTER FOR NATURAL AMINO ACIDS"/>
    <property type="match status" value="1"/>
</dbReference>
<comment type="similarity">
    <text evidence="1">Belongs to the leucine-binding protein family.</text>
</comment>
<dbReference type="Proteomes" id="UP000290870">
    <property type="component" value="Unassembled WGS sequence"/>
</dbReference>
<dbReference type="InterPro" id="IPR051010">
    <property type="entry name" value="BCAA_transport"/>
</dbReference>
<evidence type="ECO:0000259" key="4">
    <source>
        <dbReference type="Pfam" id="PF13458"/>
    </source>
</evidence>
<feature type="domain" description="Leucine-binding protein" evidence="4">
    <location>
        <begin position="32"/>
        <end position="361"/>
    </location>
</feature>
<dbReference type="PANTHER" id="PTHR30483">
    <property type="entry name" value="LEUCINE-SPECIFIC-BINDING PROTEIN"/>
    <property type="match status" value="1"/>
</dbReference>
<keyword evidence="3" id="KW-0472">Membrane</keyword>
<proteinExistence type="inferred from homology"/>
<dbReference type="OrthoDB" id="9783240at2"/>
<keyword evidence="3" id="KW-0812">Transmembrane</keyword>
<organism evidence="5 6">
    <name type="scientific">Arcobacter cloacae</name>
    <dbReference type="NCBI Taxonomy" id="1054034"/>
    <lineage>
        <taxon>Bacteria</taxon>
        <taxon>Pseudomonadati</taxon>
        <taxon>Campylobacterota</taxon>
        <taxon>Epsilonproteobacteria</taxon>
        <taxon>Campylobacterales</taxon>
        <taxon>Arcobacteraceae</taxon>
        <taxon>Arcobacter</taxon>
    </lineage>
</organism>
<accession>A0A4Q0ZGM8</accession>
<keyword evidence="3" id="KW-1133">Transmembrane helix</keyword>
<sequence>MGKIMKKIYLILFVIILIGIYFFISKEKEEVVKIGFVGALTAKYSDLGNPMMNGIILAFEEENYKINGKKIELIFKDDKRDEEVNKKIVNDFINQGIKIVIGNVTSSMSKISMSIINNYPDMFMISAASASNEFSGIDDQFFRVHVANNAQRFDTFTKYVIKNNYKKIYGIYDPGNITYTKDYLENFEKSFISNGGEKFIQYSKTDENLDELVSQINRLNPDLILICANSVDAARVVQYLKMKGIENQIASSEWAMTPAFIENTGRYSEGIIFNIDYDENSQNEDFLRFSKKFRERYNLEPSLYASKGYELARIIIELLKVGEQTELKKNLLKIKEFKGLQDTIIFDEYGDVVREFNTFKVINGKFEKVK</sequence>
<comment type="caution">
    <text evidence="5">The sequence shown here is derived from an EMBL/GenBank/DDBJ whole genome shotgun (WGS) entry which is preliminary data.</text>
</comment>
<dbReference type="Gene3D" id="3.40.50.2300">
    <property type="match status" value="2"/>
</dbReference>
<evidence type="ECO:0000256" key="3">
    <source>
        <dbReference type="SAM" id="Phobius"/>
    </source>
</evidence>
<evidence type="ECO:0000256" key="2">
    <source>
        <dbReference type="ARBA" id="ARBA00022729"/>
    </source>
</evidence>
<evidence type="ECO:0000256" key="1">
    <source>
        <dbReference type="ARBA" id="ARBA00010062"/>
    </source>
</evidence>
<gene>
    <name evidence="5" type="ORF">CRU90_06955</name>
</gene>
<evidence type="ECO:0000313" key="6">
    <source>
        <dbReference type="Proteomes" id="UP000290870"/>
    </source>
</evidence>
<dbReference type="SUPFAM" id="SSF53822">
    <property type="entry name" value="Periplasmic binding protein-like I"/>
    <property type="match status" value="1"/>
</dbReference>
<name>A0A4Q0ZGM8_9BACT</name>
<dbReference type="EMBL" id="PDJZ01000006">
    <property type="protein sequence ID" value="RXJ84131.1"/>
    <property type="molecule type" value="Genomic_DNA"/>
</dbReference>